<gene>
    <name evidence="2" type="primary">infB</name>
    <name evidence="2" type="ORF">DAT39_013614</name>
</gene>
<evidence type="ECO:0000313" key="3">
    <source>
        <dbReference type="Proteomes" id="UP000727407"/>
    </source>
</evidence>
<keyword evidence="2" id="KW-0396">Initiation factor</keyword>
<keyword evidence="2" id="KW-0648">Protein biosynthesis</keyword>
<accession>A0A8J4WYC6</accession>
<dbReference type="EMBL" id="QNUK01000268">
    <property type="protein sequence ID" value="KAF5896684.1"/>
    <property type="molecule type" value="Genomic_DNA"/>
</dbReference>
<feature type="compositionally biased region" description="Basic and acidic residues" evidence="1">
    <location>
        <begin position="1"/>
        <end position="12"/>
    </location>
</feature>
<dbReference type="Proteomes" id="UP000727407">
    <property type="component" value="Unassembled WGS sequence"/>
</dbReference>
<sequence>MSYSHQRLEHWLPQKKQQKGNKAASHAQFQLMAEVVAPSVKHIPEANRVASPVTRENKPVQTNRPQMRQSTRLGEDVAAVVGDWTEQKMEKGRGENSDRD</sequence>
<evidence type="ECO:0000256" key="1">
    <source>
        <dbReference type="SAM" id="MobiDB-lite"/>
    </source>
</evidence>
<feature type="compositionally biased region" description="Polar residues" evidence="1">
    <location>
        <begin position="59"/>
        <end position="72"/>
    </location>
</feature>
<dbReference type="AlphaFoldDB" id="A0A8J4WYC6"/>
<evidence type="ECO:0000313" key="2">
    <source>
        <dbReference type="EMBL" id="KAF5896684.1"/>
    </source>
</evidence>
<comment type="caution">
    <text evidence="2">The sequence shown here is derived from an EMBL/GenBank/DDBJ whole genome shotgun (WGS) entry which is preliminary data.</text>
</comment>
<organism evidence="2 3">
    <name type="scientific">Clarias magur</name>
    <name type="common">Asian catfish</name>
    <name type="synonym">Macropteronotus magur</name>
    <dbReference type="NCBI Taxonomy" id="1594786"/>
    <lineage>
        <taxon>Eukaryota</taxon>
        <taxon>Metazoa</taxon>
        <taxon>Chordata</taxon>
        <taxon>Craniata</taxon>
        <taxon>Vertebrata</taxon>
        <taxon>Euteleostomi</taxon>
        <taxon>Actinopterygii</taxon>
        <taxon>Neopterygii</taxon>
        <taxon>Teleostei</taxon>
        <taxon>Ostariophysi</taxon>
        <taxon>Siluriformes</taxon>
        <taxon>Clariidae</taxon>
        <taxon>Clarias</taxon>
    </lineage>
</organism>
<feature type="region of interest" description="Disordered" evidence="1">
    <location>
        <begin position="1"/>
        <end position="26"/>
    </location>
</feature>
<protein>
    <submittedName>
        <fullName evidence="2">Translation initiation factor IF-2</fullName>
    </submittedName>
</protein>
<keyword evidence="3" id="KW-1185">Reference proteome</keyword>
<dbReference type="GO" id="GO:0003743">
    <property type="term" value="F:translation initiation factor activity"/>
    <property type="evidence" value="ECO:0007669"/>
    <property type="project" value="UniProtKB-KW"/>
</dbReference>
<reference evidence="2" key="1">
    <citation type="submission" date="2020-07" db="EMBL/GenBank/DDBJ databases">
        <title>Clarias magur genome sequencing, assembly and annotation.</title>
        <authorList>
            <person name="Kushwaha B."/>
            <person name="Kumar R."/>
            <person name="Das P."/>
            <person name="Joshi C.G."/>
            <person name="Kumar D."/>
            <person name="Nagpure N.S."/>
            <person name="Pandey M."/>
            <person name="Agarwal S."/>
            <person name="Srivastava S."/>
            <person name="Singh M."/>
            <person name="Sahoo L."/>
            <person name="Jayasankar P."/>
            <person name="Meher P.K."/>
            <person name="Koringa P.G."/>
            <person name="Iquebal M.A."/>
            <person name="Das S.P."/>
            <person name="Bit A."/>
            <person name="Patnaik S."/>
            <person name="Patel N."/>
            <person name="Shah T.M."/>
            <person name="Hinsu A."/>
            <person name="Jena J.K."/>
        </authorList>
    </citation>
    <scope>NUCLEOTIDE SEQUENCE</scope>
    <source>
        <strain evidence="2">CIFAMagur01</strain>
        <tissue evidence="2">Testis</tissue>
    </source>
</reference>
<feature type="region of interest" description="Disordered" evidence="1">
    <location>
        <begin position="48"/>
        <end position="74"/>
    </location>
</feature>
<proteinExistence type="predicted"/>
<name>A0A8J4WYC6_CLAMG</name>